<dbReference type="EMBL" id="PVTL01000001">
    <property type="protein sequence ID" value="PRY70610.1"/>
    <property type="molecule type" value="Genomic_DNA"/>
</dbReference>
<dbReference type="InterPro" id="IPR031165">
    <property type="entry name" value="GNAT_YJDJ"/>
</dbReference>
<dbReference type="Pfam" id="PF14542">
    <property type="entry name" value="Acetyltransf_CG"/>
    <property type="match status" value="1"/>
</dbReference>
<dbReference type="AlphaFoldDB" id="A0A2T0VK51"/>
<dbReference type="PANTHER" id="PTHR31435">
    <property type="entry name" value="PROTEIN NATD1"/>
    <property type="match status" value="1"/>
</dbReference>
<sequence length="94" mass="10803">MTHEITHEPDGNRYVLRVDGELAAIIDYRVSGDAISFTRTFTVPHRRGQGLAAEITEFAVNDVESNSTRRIIPMCWYVGEWFDKHPERAELLAR</sequence>
<reference evidence="2 3" key="1">
    <citation type="submission" date="2018-03" db="EMBL/GenBank/DDBJ databases">
        <title>Genomic Encyclopedia of Type Strains, Phase III (KMG-III): the genomes of soil and plant-associated and newly described type strains.</title>
        <authorList>
            <person name="Whitman W."/>
        </authorList>
    </citation>
    <scope>NUCLEOTIDE SEQUENCE [LARGE SCALE GENOMIC DNA]</scope>
    <source>
        <strain evidence="2 3">CGMCC 1.12484</strain>
    </source>
</reference>
<keyword evidence="3" id="KW-1185">Reference proteome</keyword>
<dbReference type="SUPFAM" id="SSF55729">
    <property type="entry name" value="Acyl-CoA N-acyltransferases (Nat)"/>
    <property type="match status" value="1"/>
</dbReference>
<comment type="caution">
    <text evidence="2">The sequence shown here is derived from an EMBL/GenBank/DDBJ whole genome shotgun (WGS) entry which is preliminary data.</text>
</comment>
<evidence type="ECO:0000313" key="3">
    <source>
        <dbReference type="Proteomes" id="UP000237983"/>
    </source>
</evidence>
<dbReference type="InterPro" id="IPR045057">
    <property type="entry name" value="Gcn5-rel_NAT"/>
</dbReference>
<accession>A0A2T0VK51</accession>
<name>A0A2T0VK51_9MICO</name>
<dbReference type="RefSeq" id="WP_106209849.1">
    <property type="nucleotide sequence ID" value="NZ_PVTL01000001.1"/>
</dbReference>
<dbReference type="PANTHER" id="PTHR31435:SF9">
    <property type="entry name" value="PROTEIN NATD1"/>
    <property type="match status" value="1"/>
</dbReference>
<proteinExistence type="predicted"/>
<organism evidence="2 3">
    <name type="scientific">Glaciihabitans tibetensis</name>
    <dbReference type="NCBI Taxonomy" id="1266600"/>
    <lineage>
        <taxon>Bacteria</taxon>
        <taxon>Bacillati</taxon>
        <taxon>Actinomycetota</taxon>
        <taxon>Actinomycetes</taxon>
        <taxon>Micrococcales</taxon>
        <taxon>Microbacteriaceae</taxon>
        <taxon>Glaciihabitans</taxon>
    </lineage>
</organism>
<dbReference type="InterPro" id="IPR016181">
    <property type="entry name" value="Acyl_CoA_acyltransferase"/>
</dbReference>
<dbReference type="PROSITE" id="PS51729">
    <property type="entry name" value="GNAT_YJDJ"/>
    <property type="match status" value="1"/>
</dbReference>
<protein>
    <recommendedName>
        <fullName evidence="1">N-acetyltransferase domain-containing protein</fullName>
    </recommendedName>
</protein>
<evidence type="ECO:0000259" key="1">
    <source>
        <dbReference type="PROSITE" id="PS51729"/>
    </source>
</evidence>
<feature type="domain" description="N-acetyltransferase" evidence="1">
    <location>
        <begin position="6"/>
        <end position="93"/>
    </location>
</feature>
<gene>
    <name evidence="2" type="ORF">B0I08_101747</name>
</gene>
<dbReference type="Proteomes" id="UP000237983">
    <property type="component" value="Unassembled WGS sequence"/>
</dbReference>
<evidence type="ECO:0000313" key="2">
    <source>
        <dbReference type="EMBL" id="PRY70610.1"/>
    </source>
</evidence>
<dbReference type="Gene3D" id="3.40.630.30">
    <property type="match status" value="1"/>
</dbReference>
<dbReference type="OrthoDB" id="5405911at2"/>